<evidence type="ECO:0000256" key="3">
    <source>
        <dbReference type="ARBA" id="ARBA00022454"/>
    </source>
</evidence>
<evidence type="ECO:0000256" key="1">
    <source>
        <dbReference type="ARBA" id="ARBA00004123"/>
    </source>
</evidence>
<keyword evidence="7" id="KW-0539">Nucleus</keyword>
<sequence length="493" mass="55249">MREDSIDSKVEEYEEIPRKWECPVLSCGCARGACTSDAECVNRALCVQCPPGCAAPLCANKKFWKDDSVKQLIASGSKTKRILRTKQARRAGDFLCEYAGEVVSYIEAVRRYQQYSELDMQPLMLCLTSKLFVDASVKGNISRYVRHSCRPNARLEVWCVNGTYRAGLFSLVDIASGVEITIDMSGLLLNNQECKCGAAACRGLLKRSRNATIAGALDLSIQEERRVRSKKLFLVRNRQQTIERATICIILLYIIGLYGSIPDLGPKSSNVIPGTLSALRVVLKGLSHRIRRVDGSLPYEAVAGYSRVMKILHTGKFINQDTNLAYIDSDHPVGSYDPDAAWPVGPANEGDDAVCLCDSCHFWLHSECLGQVDQSTVSFIKIHNLLSVFTKASTQNLIIIKYFKEADVYICEYQIDRNQRSFEKIPPKNRYPVNTQPYVFRNFVEPLILKRDFTPFIVEPSPAPSRLNQRADSAAGGLDLRSIVCFMHYPIYP</sequence>
<dbReference type="InterPro" id="IPR001214">
    <property type="entry name" value="SET_dom"/>
</dbReference>
<evidence type="ECO:0000259" key="10">
    <source>
        <dbReference type="PROSITE" id="PS51215"/>
    </source>
</evidence>
<dbReference type="Gene3D" id="2.170.270.10">
    <property type="entry name" value="SET domain"/>
    <property type="match status" value="1"/>
</dbReference>
<dbReference type="GO" id="GO:0005694">
    <property type="term" value="C:chromosome"/>
    <property type="evidence" value="ECO:0007669"/>
    <property type="project" value="UniProtKB-SubCell"/>
</dbReference>
<evidence type="ECO:0000313" key="11">
    <source>
        <dbReference type="Proteomes" id="UP000095283"/>
    </source>
</evidence>
<dbReference type="PROSITE" id="PS51215">
    <property type="entry name" value="AWS"/>
    <property type="match status" value="1"/>
</dbReference>
<keyword evidence="5" id="KW-0808">Transferase</keyword>
<feature type="domain" description="Post-SET" evidence="9">
    <location>
        <begin position="190"/>
        <end position="206"/>
    </location>
</feature>
<dbReference type="SUPFAM" id="SSF82199">
    <property type="entry name" value="SET domain"/>
    <property type="match status" value="1"/>
</dbReference>
<evidence type="ECO:0000313" key="12">
    <source>
        <dbReference type="WBParaSite" id="Hba_06682"/>
    </source>
</evidence>
<dbReference type="WBParaSite" id="Hba_06682">
    <property type="protein sequence ID" value="Hba_06682"/>
    <property type="gene ID" value="Hba_06682"/>
</dbReference>
<evidence type="ECO:0000256" key="7">
    <source>
        <dbReference type="ARBA" id="ARBA00023242"/>
    </source>
</evidence>
<dbReference type="PROSITE" id="PS50868">
    <property type="entry name" value="POST_SET"/>
    <property type="match status" value="1"/>
</dbReference>
<keyword evidence="3" id="KW-0158">Chromosome</keyword>
<dbReference type="SMART" id="SM00317">
    <property type="entry name" value="SET"/>
    <property type="match status" value="1"/>
</dbReference>
<dbReference type="PANTHER" id="PTHR22884">
    <property type="entry name" value="SET DOMAIN PROTEINS"/>
    <property type="match status" value="1"/>
</dbReference>
<feature type="domain" description="SET" evidence="8">
    <location>
        <begin position="67"/>
        <end position="185"/>
    </location>
</feature>
<dbReference type="GO" id="GO:0032259">
    <property type="term" value="P:methylation"/>
    <property type="evidence" value="ECO:0007669"/>
    <property type="project" value="UniProtKB-KW"/>
</dbReference>
<dbReference type="SMART" id="SM00570">
    <property type="entry name" value="AWS"/>
    <property type="match status" value="1"/>
</dbReference>
<protein>
    <submittedName>
        <fullName evidence="12">Histone-lysine N-methyltransferase</fullName>
    </submittedName>
</protein>
<dbReference type="GO" id="GO:0016279">
    <property type="term" value="F:protein-lysine N-methyltransferase activity"/>
    <property type="evidence" value="ECO:0007669"/>
    <property type="project" value="UniProtKB-ARBA"/>
</dbReference>
<proteinExistence type="predicted"/>
<reference evidence="12" key="1">
    <citation type="submission" date="2016-11" db="UniProtKB">
        <authorList>
            <consortium name="WormBaseParasite"/>
        </authorList>
    </citation>
    <scope>IDENTIFICATION</scope>
</reference>
<name>A0A1I7WNM2_HETBA</name>
<dbReference type="Gene3D" id="2.30.30.490">
    <property type="match status" value="1"/>
</dbReference>
<evidence type="ECO:0000256" key="2">
    <source>
        <dbReference type="ARBA" id="ARBA00004286"/>
    </source>
</evidence>
<feature type="domain" description="AWS" evidence="10">
    <location>
        <begin position="22"/>
        <end position="67"/>
    </location>
</feature>
<dbReference type="GO" id="GO:0005634">
    <property type="term" value="C:nucleus"/>
    <property type="evidence" value="ECO:0007669"/>
    <property type="project" value="UniProtKB-SubCell"/>
</dbReference>
<evidence type="ECO:0000256" key="5">
    <source>
        <dbReference type="ARBA" id="ARBA00022679"/>
    </source>
</evidence>
<evidence type="ECO:0000256" key="6">
    <source>
        <dbReference type="ARBA" id="ARBA00022691"/>
    </source>
</evidence>
<dbReference type="Proteomes" id="UP000095283">
    <property type="component" value="Unplaced"/>
</dbReference>
<keyword evidence="6" id="KW-0949">S-adenosyl-L-methionine</keyword>
<keyword evidence="4" id="KW-0489">Methyltransferase</keyword>
<accession>A0A1I7WNM2</accession>
<dbReference type="InterPro" id="IPR046341">
    <property type="entry name" value="SET_dom_sf"/>
</dbReference>
<keyword evidence="11" id="KW-1185">Reference proteome</keyword>
<evidence type="ECO:0000259" key="8">
    <source>
        <dbReference type="PROSITE" id="PS50280"/>
    </source>
</evidence>
<dbReference type="InterPro" id="IPR050777">
    <property type="entry name" value="SET2_Histone-Lys_MeTrsfase"/>
</dbReference>
<comment type="subcellular location">
    <subcellularLocation>
        <location evidence="2">Chromosome</location>
    </subcellularLocation>
    <subcellularLocation>
        <location evidence="1">Nucleus</location>
    </subcellularLocation>
</comment>
<evidence type="ECO:0000256" key="4">
    <source>
        <dbReference type="ARBA" id="ARBA00022603"/>
    </source>
</evidence>
<dbReference type="AlphaFoldDB" id="A0A1I7WNM2"/>
<dbReference type="PROSITE" id="PS50280">
    <property type="entry name" value="SET"/>
    <property type="match status" value="1"/>
</dbReference>
<dbReference type="InterPro" id="IPR003616">
    <property type="entry name" value="Post-SET_dom"/>
</dbReference>
<dbReference type="GO" id="GO:0140938">
    <property type="term" value="F:histone H3 methyltransferase activity"/>
    <property type="evidence" value="ECO:0007669"/>
    <property type="project" value="UniProtKB-ARBA"/>
</dbReference>
<dbReference type="InterPro" id="IPR043151">
    <property type="entry name" value="BAH_sf"/>
</dbReference>
<organism evidence="11 12">
    <name type="scientific">Heterorhabditis bacteriophora</name>
    <name type="common">Entomopathogenic nematode worm</name>
    <dbReference type="NCBI Taxonomy" id="37862"/>
    <lineage>
        <taxon>Eukaryota</taxon>
        <taxon>Metazoa</taxon>
        <taxon>Ecdysozoa</taxon>
        <taxon>Nematoda</taxon>
        <taxon>Chromadorea</taxon>
        <taxon>Rhabditida</taxon>
        <taxon>Rhabditina</taxon>
        <taxon>Rhabditomorpha</taxon>
        <taxon>Strongyloidea</taxon>
        <taxon>Heterorhabditidae</taxon>
        <taxon>Heterorhabditis</taxon>
    </lineage>
</organism>
<dbReference type="Pfam" id="PF00856">
    <property type="entry name" value="SET"/>
    <property type="match status" value="1"/>
</dbReference>
<evidence type="ECO:0000259" key="9">
    <source>
        <dbReference type="PROSITE" id="PS50868"/>
    </source>
</evidence>
<dbReference type="InterPro" id="IPR006560">
    <property type="entry name" value="AWS_dom"/>
</dbReference>